<dbReference type="InterPro" id="IPR003959">
    <property type="entry name" value="ATPase_AAA_core"/>
</dbReference>
<evidence type="ECO:0000256" key="6">
    <source>
        <dbReference type="ARBA" id="ARBA00022741"/>
    </source>
</evidence>
<feature type="region of interest" description="Disordered" evidence="11">
    <location>
        <begin position="963"/>
        <end position="1025"/>
    </location>
</feature>
<reference evidence="13 14" key="2">
    <citation type="journal article" date="2014" name="J. Gen. Appl. Microbiol.">
        <title>The early diverging ascomycetous budding yeast Saitoella complicata has three histone deacetylases belonging to the Clr6, Hos2, and Rpd3 lineages.</title>
        <authorList>
            <person name="Nishida H."/>
            <person name="Matsumoto T."/>
            <person name="Kondo S."/>
            <person name="Hamamoto M."/>
            <person name="Yoshikawa H."/>
        </authorList>
    </citation>
    <scope>NUCLEOTIDE SEQUENCE [LARGE SCALE GENOMIC DNA]</scope>
    <source>
        <strain evidence="13 14">NRRL Y-17804</strain>
    </source>
</reference>
<dbReference type="Gene3D" id="3.40.50.10190">
    <property type="entry name" value="BRCT domain"/>
    <property type="match status" value="1"/>
</dbReference>
<dbReference type="SUPFAM" id="SSF52540">
    <property type="entry name" value="P-loop containing nucleoside triphosphate hydrolases"/>
    <property type="match status" value="1"/>
</dbReference>
<evidence type="ECO:0000313" key="13">
    <source>
        <dbReference type="EMBL" id="GAO47965.1"/>
    </source>
</evidence>
<dbReference type="Pfam" id="PF00004">
    <property type="entry name" value="AAA"/>
    <property type="match status" value="1"/>
</dbReference>
<keyword evidence="14" id="KW-1185">Reference proteome</keyword>
<evidence type="ECO:0000256" key="1">
    <source>
        <dbReference type="ARBA" id="ARBA00004123"/>
    </source>
</evidence>
<dbReference type="GO" id="GO:0016887">
    <property type="term" value="F:ATP hydrolysis activity"/>
    <property type="evidence" value="ECO:0007669"/>
    <property type="project" value="InterPro"/>
</dbReference>
<gene>
    <name evidence="13" type="ORF">G7K_2158-t1</name>
</gene>
<dbReference type="InterPro" id="IPR047854">
    <property type="entry name" value="RFC_lid"/>
</dbReference>
<evidence type="ECO:0000256" key="10">
    <source>
        <dbReference type="PIRNR" id="PIRNR036578"/>
    </source>
</evidence>
<evidence type="ECO:0000256" key="5">
    <source>
        <dbReference type="ARBA" id="ARBA00022705"/>
    </source>
</evidence>
<dbReference type="PANTHER" id="PTHR23389">
    <property type="entry name" value="CHROMOSOME TRANSMISSION FIDELITY FACTOR 18"/>
    <property type="match status" value="1"/>
</dbReference>
<dbReference type="PROSITE" id="PS50172">
    <property type="entry name" value="BRCT"/>
    <property type="match status" value="1"/>
</dbReference>
<dbReference type="Gene3D" id="1.10.8.60">
    <property type="match status" value="1"/>
</dbReference>
<feature type="compositionally biased region" description="Pro residues" evidence="11">
    <location>
        <begin position="53"/>
        <end position="62"/>
    </location>
</feature>
<dbReference type="OMA" id="LICNERN"/>
<keyword evidence="9 10" id="KW-0539">Nucleus</keyword>
<dbReference type="FunFam" id="3.40.50.10190:FF:000001">
    <property type="entry name" value="Replication factor C subunit 1"/>
    <property type="match status" value="1"/>
</dbReference>
<dbReference type="InterPro" id="IPR012178">
    <property type="entry name" value="RFC1"/>
</dbReference>
<dbReference type="CDD" id="cd00009">
    <property type="entry name" value="AAA"/>
    <property type="match status" value="1"/>
</dbReference>
<reference evidence="13 14" key="3">
    <citation type="journal article" date="2015" name="Genome Announc.">
        <title>Draft Genome Sequence of the Archiascomycetous Yeast Saitoella complicata.</title>
        <authorList>
            <person name="Yamauchi K."/>
            <person name="Kondo S."/>
            <person name="Hamamoto M."/>
            <person name="Takahashi Y."/>
            <person name="Ogura Y."/>
            <person name="Hayashi T."/>
            <person name="Nishida H."/>
        </authorList>
    </citation>
    <scope>NUCLEOTIDE SEQUENCE [LARGE SCALE GENOMIC DNA]</scope>
    <source>
        <strain evidence="13 14">NRRL Y-17804</strain>
    </source>
</reference>
<dbReference type="InterPro" id="IPR013725">
    <property type="entry name" value="DNA_replication_fac_RFC1_C"/>
</dbReference>
<name>A0A0E9NEY9_SAICN</name>
<dbReference type="FunFam" id="3.40.50.300:FF:000395">
    <property type="entry name" value="Replication factor C subunit 1"/>
    <property type="match status" value="1"/>
</dbReference>
<dbReference type="FunFam" id="1.20.272.10:FF:000005">
    <property type="entry name" value="Replication factor C subunit 1"/>
    <property type="match status" value="1"/>
</dbReference>
<comment type="caution">
    <text evidence="13">The sequence shown here is derived from an EMBL/GenBank/DDBJ whole genome shotgun (WGS) entry which is preliminary data.</text>
</comment>
<dbReference type="InterPro" id="IPR036420">
    <property type="entry name" value="BRCT_dom_sf"/>
</dbReference>
<dbReference type="InterPro" id="IPR003593">
    <property type="entry name" value="AAA+_ATPase"/>
</dbReference>
<feature type="compositionally biased region" description="Acidic residues" evidence="11">
    <location>
        <begin position="963"/>
        <end position="983"/>
    </location>
</feature>
<dbReference type="GO" id="GO:0003689">
    <property type="term" value="F:DNA clamp loader activity"/>
    <property type="evidence" value="ECO:0007669"/>
    <property type="project" value="UniProtKB-UniRule"/>
</dbReference>
<dbReference type="GO" id="GO:0070914">
    <property type="term" value="P:UV-damage excision repair"/>
    <property type="evidence" value="ECO:0007669"/>
    <property type="project" value="UniProtKB-ARBA"/>
</dbReference>
<feature type="compositionally biased region" description="Low complexity" evidence="11">
    <location>
        <begin position="10"/>
        <end position="24"/>
    </location>
</feature>
<feature type="compositionally biased region" description="Acidic residues" evidence="11">
    <location>
        <begin position="104"/>
        <end position="127"/>
    </location>
</feature>
<evidence type="ECO:0000256" key="7">
    <source>
        <dbReference type="ARBA" id="ARBA00022840"/>
    </source>
</evidence>
<evidence type="ECO:0000256" key="4">
    <source>
        <dbReference type="ARBA" id="ARBA00022553"/>
    </source>
</evidence>
<dbReference type="PIRSF" id="PIRSF036578">
    <property type="entry name" value="RFC1"/>
    <property type="match status" value="1"/>
</dbReference>
<proteinExistence type="inferred from homology"/>
<feature type="compositionally biased region" description="Acidic residues" evidence="11">
    <location>
        <begin position="180"/>
        <end position="189"/>
    </location>
</feature>
<dbReference type="STRING" id="698492.A0A0E9NEY9"/>
<sequence>MDIRSYFGGKSSDPPSAKKTAAKSSAKKTEEKGKGRKKRVIESDEEEEEEPSPKPVAKPTPKPQKAEPELKATDASAYFGSNKISKTAPARKTKPAAPKKAVKDEDDFDDNMFDDDNLIRELEEEEERSQREASQKAASQSQPKVESKKEVIDLEDDAFEDEVVSKPKKRAPPKEILEIKDDDEDEDMEDVKPPPKKTAAKRKAPEPESDEEPKKKAAPAKKPRTTTKKAELAGAEQSAEVQAILDSIPLTNAPPPPDRPADQKFNYHAFAASKPADAPTGTTELPVGAPNCLAGLSFCFTGILTTLPREEGQELVKRHGGKVVTAPSSKTSYVVLGENAGPKKLETIAKNKIKTIDEYGLFELIKRLPANGGSGKAAQDHAAKMAKEEAKVKEIAKEMEQQEKARKEAAAVKSDSAGEASPTETTDLWTTKYAPTAMKDICGNKGHVDKLQKWLHDWQKYEKAGFKKGGPDGLGLFRSVIMSGPPGIGKTTAAHLAAKLEGYDVLEYNASDTRSQKLMREALAGVMDNTSLYGYFAGDGKAVQKDKGRLVLIMDEIDGMSGGDRGGVGQLKLLMKSTKIPIICICNDRKHQKLKPLDNTSFEMPFRKPDVNALRSRIMSIAFREGLKISPQVVEQLVAGTNGDMRQIINLMSTWRLSKTNVDFDSAQSSVKSAEKHIVLKPWDIVGKLLSGGMFHQSSTARLNDKMELYFNDFEFTPLMMQENYLKTTPDAARKETDQRMQKLKHLELVEKAASSISDGDLCDAMIHGPQQQWSLLPAHAIFSSVRPASFVAGSRAEMGKSSYNPMAGGFGGGYSFTAWLGNNSKQGKLQRYLRDIQAHMRLRTSGDRNEIRQSYLPVLFDRLPVQLAKNGVDAIGDVIQLMDEYFLNKEHYDEILELSLPPNDGDAILKEIPAATKSKFTREYNSGSHPIPFHKITSTVGAGKVGGGGGKAEADSLDVIDEEADDAPVVEDEVAEDDDDDLSKDSLVKAKPAGKGKKAAAPKKAAAKKEPATKKAPAKKAAKK</sequence>
<feature type="compositionally biased region" description="Basic residues" evidence="11">
    <location>
        <begin position="216"/>
        <end position="227"/>
    </location>
</feature>
<evidence type="ECO:0000256" key="8">
    <source>
        <dbReference type="ARBA" id="ARBA00023125"/>
    </source>
</evidence>
<keyword evidence="6 10" id="KW-0547">Nucleotide-binding</keyword>
<dbReference type="GO" id="GO:0003677">
    <property type="term" value="F:DNA binding"/>
    <property type="evidence" value="ECO:0007669"/>
    <property type="project" value="UniProtKB-KW"/>
</dbReference>
<organism evidence="13 14">
    <name type="scientific">Saitoella complicata (strain BCRC 22490 / CBS 7301 / JCM 7358 / NBRC 10748 / NRRL Y-17804)</name>
    <dbReference type="NCBI Taxonomy" id="698492"/>
    <lineage>
        <taxon>Eukaryota</taxon>
        <taxon>Fungi</taxon>
        <taxon>Dikarya</taxon>
        <taxon>Ascomycota</taxon>
        <taxon>Taphrinomycotina</taxon>
        <taxon>Taphrinomycotina incertae sedis</taxon>
        <taxon>Saitoella</taxon>
    </lineage>
</organism>
<dbReference type="Gene3D" id="3.40.50.300">
    <property type="entry name" value="P-loop containing nucleotide triphosphate hydrolases"/>
    <property type="match status" value="1"/>
</dbReference>
<evidence type="ECO:0000259" key="12">
    <source>
        <dbReference type="PROSITE" id="PS50172"/>
    </source>
</evidence>
<evidence type="ECO:0000256" key="11">
    <source>
        <dbReference type="SAM" id="MobiDB-lite"/>
    </source>
</evidence>
<feature type="compositionally biased region" description="Acidic residues" evidence="11">
    <location>
        <begin position="153"/>
        <end position="162"/>
    </location>
</feature>
<dbReference type="Pfam" id="PF00533">
    <property type="entry name" value="BRCT"/>
    <property type="match status" value="1"/>
</dbReference>
<dbReference type="GO" id="GO:1902983">
    <property type="term" value="P:DNA strand elongation involved in mitotic DNA replication"/>
    <property type="evidence" value="ECO:0007669"/>
    <property type="project" value="UniProtKB-ARBA"/>
</dbReference>
<dbReference type="InterPro" id="IPR008921">
    <property type="entry name" value="DNA_pol3_clamp-load_cplx_C"/>
</dbReference>
<evidence type="ECO:0000256" key="3">
    <source>
        <dbReference type="ARBA" id="ARBA00020401"/>
    </source>
</evidence>
<dbReference type="Pfam" id="PF08519">
    <property type="entry name" value="RFC1"/>
    <property type="match status" value="1"/>
</dbReference>
<dbReference type="Pfam" id="PF25361">
    <property type="entry name" value="AAA_lid_RFC1"/>
    <property type="match status" value="1"/>
</dbReference>
<accession>A0A0E9NEY9</accession>
<feature type="compositionally biased region" description="Basic residues" evidence="11">
    <location>
        <begin position="993"/>
        <end position="1002"/>
    </location>
</feature>
<dbReference type="SUPFAM" id="SSF48019">
    <property type="entry name" value="post-AAA+ oligomerization domain-like"/>
    <property type="match status" value="1"/>
</dbReference>
<keyword evidence="7 10" id="KW-0067">ATP-binding</keyword>
<dbReference type="SUPFAM" id="SSF52113">
    <property type="entry name" value="BRCT domain"/>
    <property type="match status" value="1"/>
</dbReference>
<dbReference type="GO" id="GO:0005634">
    <property type="term" value="C:nucleus"/>
    <property type="evidence" value="ECO:0007669"/>
    <property type="project" value="UniProtKB-SubCell"/>
</dbReference>
<dbReference type="InterPro" id="IPR001357">
    <property type="entry name" value="BRCT_dom"/>
</dbReference>
<dbReference type="EMBL" id="BACD03000012">
    <property type="protein sequence ID" value="GAO47965.1"/>
    <property type="molecule type" value="Genomic_DNA"/>
</dbReference>
<reference evidence="13 14" key="1">
    <citation type="journal article" date="2011" name="J. Gen. Appl. Microbiol.">
        <title>Draft genome sequencing of the enigmatic yeast Saitoella complicata.</title>
        <authorList>
            <person name="Nishida H."/>
            <person name="Hamamoto M."/>
            <person name="Sugiyama J."/>
        </authorList>
    </citation>
    <scope>NUCLEOTIDE SEQUENCE [LARGE SCALE GENOMIC DNA]</scope>
    <source>
        <strain evidence="13 14">NRRL Y-17804</strain>
    </source>
</reference>
<dbReference type="SMART" id="SM00292">
    <property type="entry name" value="BRCT"/>
    <property type="match status" value="1"/>
</dbReference>
<feature type="region of interest" description="Disordered" evidence="11">
    <location>
        <begin position="404"/>
        <end position="424"/>
    </location>
</feature>
<dbReference type="FunFam" id="1.10.8.60:FF:000021">
    <property type="entry name" value="Replication factor C subunit 1"/>
    <property type="match status" value="1"/>
</dbReference>
<dbReference type="InterPro" id="IPR027417">
    <property type="entry name" value="P-loop_NTPase"/>
</dbReference>
<dbReference type="CDD" id="cd18140">
    <property type="entry name" value="HLD_clamp_RFC"/>
    <property type="match status" value="1"/>
</dbReference>
<dbReference type="AlphaFoldDB" id="A0A0E9NEY9"/>
<dbReference type="GO" id="GO:0005663">
    <property type="term" value="C:DNA replication factor C complex"/>
    <property type="evidence" value="ECO:0007669"/>
    <property type="project" value="InterPro"/>
</dbReference>
<keyword evidence="4" id="KW-0597">Phosphoprotein</keyword>
<feature type="domain" description="BRCT" evidence="12">
    <location>
        <begin position="288"/>
        <end position="367"/>
    </location>
</feature>
<comment type="similarity">
    <text evidence="2 10">Belongs to the activator 1 large subunit family.</text>
</comment>
<feature type="region of interest" description="Disordered" evidence="11">
    <location>
        <begin position="1"/>
        <end position="240"/>
    </location>
</feature>
<keyword evidence="8" id="KW-0238">DNA-binding</keyword>
<dbReference type="PANTHER" id="PTHR23389:SF6">
    <property type="entry name" value="REPLICATION FACTOR C SUBUNIT 1"/>
    <property type="match status" value="1"/>
</dbReference>
<comment type="subcellular location">
    <subcellularLocation>
        <location evidence="1 10">Nucleus</location>
    </subcellularLocation>
</comment>
<evidence type="ECO:0000313" key="14">
    <source>
        <dbReference type="Proteomes" id="UP000033140"/>
    </source>
</evidence>
<dbReference type="Gene3D" id="1.20.272.10">
    <property type="match status" value="1"/>
</dbReference>
<dbReference type="GO" id="GO:0005524">
    <property type="term" value="F:ATP binding"/>
    <property type="evidence" value="ECO:0007669"/>
    <property type="project" value="UniProtKB-UniRule"/>
</dbReference>
<dbReference type="Proteomes" id="UP000033140">
    <property type="component" value="Unassembled WGS sequence"/>
</dbReference>
<evidence type="ECO:0000256" key="9">
    <source>
        <dbReference type="ARBA" id="ARBA00023242"/>
    </source>
</evidence>
<protein>
    <recommendedName>
        <fullName evidence="3 10">Replication factor C subunit 1</fullName>
    </recommendedName>
</protein>
<dbReference type="SMART" id="SM00382">
    <property type="entry name" value="AAA"/>
    <property type="match status" value="1"/>
</dbReference>
<evidence type="ECO:0000256" key="2">
    <source>
        <dbReference type="ARBA" id="ARBA00006116"/>
    </source>
</evidence>
<keyword evidence="5 10" id="KW-0235">DNA replication</keyword>